<evidence type="ECO:0000313" key="1">
    <source>
        <dbReference type="EMBL" id="MCQ4839364.1"/>
    </source>
</evidence>
<accession>A0ABT1RXG2</accession>
<dbReference type="InterPro" id="IPR014729">
    <property type="entry name" value="Rossmann-like_a/b/a_fold"/>
</dbReference>
<proteinExistence type="predicted"/>
<dbReference type="Proteomes" id="UP001524473">
    <property type="component" value="Unassembled WGS sequence"/>
</dbReference>
<keyword evidence="2" id="KW-1185">Reference proteome</keyword>
<evidence type="ECO:0000313" key="2">
    <source>
        <dbReference type="Proteomes" id="UP001524473"/>
    </source>
</evidence>
<dbReference type="Gene3D" id="3.40.50.620">
    <property type="entry name" value="HUPs"/>
    <property type="match status" value="1"/>
</dbReference>
<dbReference type="EMBL" id="JANFZH010000009">
    <property type="protein sequence ID" value="MCQ4839364.1"/>
    <property type="molecule type" value="Genomic_DNA"/>
</dbReference>
<reference evidence="1 2" key="1">
    <citation type="submission" date="2022-06" db="EMBL/GenBank/DDBJ databases">
        <title>Isolation of gut microbiota from human fecal samples.</title>
        <authorList>
            <person name="Pamer E.G."/>
            <person name="Barat B."/>
            <person name="Waligurski E."/>
            <person name="Medina S."/>
            <person name="Paddock L."/>
            <person name="Mostad J."/>
        </authorList>
    </citation>
    <scope>NUCLEOTIDE SEQUENCE [LARGE SCALE GENOMIC DNA]</scope>
    <source>
        <strain evidence="1 2">DFI.9.73</strain>
    </source>
</reference>
<sequence length="258" mass="29823">MCAVGSRRWWRLKYIASCSFGKDSIATILLALRYGEPLDEAVYCEVMFDSHISGEVPEHRDFIYGTAIPALERMGVKIRILRGLQTYVGLFTGRITRGPKKGLLRSFPICGRCAVQRDCKLKPILRYQRSLPPDTVQYIGIARDEQERLLRLDGRRVSLLDKYGYTEQDAKQLCREAGLLSPVYDFTDRGGCWFCPNARRRELRHLYDHHPDLWARMLELQALPGKVTEKFNRTTTFSEIDAGFRREDEQLSLWKNAA</sequence>
<gene>
    <name evidence="1" type="ORF">NE695_05465</name>
</gene>
<organism evidence="1 2">
    <name type="scientific">Neglectibacter timonensis</name>
    <dbReference type="NCBI Taxonomy" id="1776382"/>
    <lineage>
        <taxon>Bacteria</taxon>
        <taxon>Bacillati</taxon>
        <taxon>Bacillota</taxon>
        <taxon>Clostridia</taxon>
        <taxon>Eubacteriales</taxon>
        <taxon>Oscillospiraceae</taxon>
        <taxon>Neglectibacter</taxon>
    </lineage>
</organism>
<protein>
    <submittedName>
        <fullName evidence="1">Phosphoadenosine phosphosulfate reductase</fullName>
    </submittedName>
</protein>
<dbReference type="SUPFAM" id="SSF52402">
    <property type="entry name" value="Adenine nucleotide alpha hydrolases-like"/>
    <property type="match status" value="1"/>
</dbReference>
<name>A0ABT1RXG2_9FIRM</name>
<comment type="caution">
    <text evidence="1">The sequence shown here is derived from an EMBL/GenBank/DDBJ whole genome shotgun (WGS) entry which is preliminary data.</text>
</comment>